<dbReference type="AlphaFoldDB" id="B8A6N0"/>
<evidence type="ECO:0000313" key="2">
    <source>
        <dbReference type="EMBL" id="EEC70462.1"/>
    </source>
</evidence>
<reference evidence="2 3" key="1">
    <citation type="journal article" date="2005" name="PLoS Biol.">
        <title>The genomes of Oryza sativa: a history of duplications.</title>
        <authorList>
            <person name="Yu J."/>
            <person name="Wang J."/>
            <person name="Lin W."/>
            <person name="Li S."/>
            <person name="Li H."/>
            <person name="Zhou J."/>
            <person name="Ni P."/>
            <person name="Dong W."/>
            <person name="Hu S."/>
            <person name="Zeng C."/>
            <person name="Zhang J."/>
            <person name="Zhang Y."/>
            <person name="Li R."/>
            <person name="Xu Z."/>
            <person name="Li S."/>
            <person name="Li X."/>
            <person name="Zheng H."/>
            <person name="Cong L."/>
            <person name="Lin L."/>
            <person name="Yin J."/>
            <person name="Geng J."/>
            <person name="Li G."/>
            <person name="Shi J."/>
            <person name="Liu J."/>
            <person name="Lv H."/>
            <person name="Li J."/>
            <person name="Wang J."/>
            <person name="Deng Y."/>
            <person name="Ran L."/>
            <person name="Shi X."/>
            <person name="Wang X."/>
            <person name="Wu Q."/>
            <person name="Li C."/>
            <person name="Ren X."/>
            <person name="Wang J."/>
            <person name="Wang X."/>
            <person name="Li D."/>
            <person name="Liu D."/>
            <person name="Zhang X."/>
            <person name="Ji Z."/>
            <person name="Zhao W."/>
            <person name="Sun Y."/>
            <person name="Zhang Z."/>
            <person name="Bao J."/>
            <person name="Han Y."/>
            <person name="Dong L."/>
            <person name="Ji J."/>
            <person name="Chen P."/>
            <person name="Wu S."/>
            <person name="Liu J."/>
            <person name="Xiao Y."/>
            <person name="Bu D."/>
            <person name="Tan J."/>
            <person name="Yang L."/>
            <person name="Ye C."/>
            <person name="Zhang J."/>
            <person name="Xu J."/>
            <person name="Zhou Y."/>
            <person name="Yu Y."/>
            <person name="Zhang B."/>
            <person name="Zhuang S."/>
            <person name="Wei H."/>
            <person name="Liu B."/>
            <person name="Lei M."/>
            <person name="Yu H."/>
            <person name="Li Y."/>
            <person name="Xu H."/>
            <person name="Wei S."/>
            <person name="He X."/>
            <person name="Fang L."/>
            <person name="Zhang Z."/>
            <person name="Zhang Y."/>
            <person name="Huang X."/>
            <person name="Su Z."/>
            <person name="Tong W."/>
            <person name="Li J."/>
            <person name="Tong Z."/>
            <person name="Li S."/>
            <person name="Ye J."/>
            <person name="Wang L."/>
            <person name="Fang L."/>
            <person name="Lei T."/>
            <person name="Chen C."/>
            <person name="Chen H."/>
            <person name="Xu Z."/>
            <person name="Li H."/>
            <person name="Huang H."/>
            <person name="Zhang F."/>
            <person name="Xu H."/>
            <person name="Li N."/>
            <person name="Zhao C."/>
            <person name="Li S."/>
            <person name="Dong L."/>
            <person name="Huang Y."/>
            <person name="Li L."/>
            <person name="Xi Y."/>
            <person name="Qi Q."/>
            <person name="Li W."/>
            <person name="Zhang B."/>
            <person name="Hu W."/>
            <person name="Zhang Y."/>
            <person name="Tian X."/>
            <person name="Jiao Y."/>
            <person name="Liang X."/>
            <person name="Jin J."/>
            <person name="Gao L."/>
            <person name="Zheng W."/>
            <person name="Hao B."/>
            <person name="Liu S."/>
            <person name="Wang W."/>
            <person name="Yuan L."/>
            <person name="Cao M."/>
            <person name="McDermott J."/>
            <person name="Samudrala R."/>
            <person name="Wang J."/>
            <person name="Wong G.K."/>
            <person name="Yang H."/>
        </authorList>
    </citation>
    <scope>NUCLEOTIDE SEQUENCE [LARGE SCALE GENOMIC DNA]</scope>
    <source>
        <strain evidence="3">cv. 93-11</strain>
    </source>
</reference>
<feature type="compositionally biased region" description="Gly residues" evidence="1">
    <location>
        <begin position="114"/>
        <end position="124"/>
    </location>
</feature>
<dbReference type="Gramene" id="BGIOSGA001843-TA">
    <property type="protein sequence ID" value="BGIOSGA001843-PA"/>
    <property type="gene ID" value="BGIOSGA001843"/>
</dbReference>
<dbReference type="OMA" id="RWIRIKE"/>
<dbReference type="EMBL" id="CM000126">
    <property type="protein sequence ID" value="EEC70462.1"/>
    <property type="molecule type" value="Genomic_DNA"/>
</dbReference>
<feature type="compositionally biased region" description="Gly residues" evidence="1">
    <location>
        <begin position="173"/>
        <end position="185"/>
    </location>
</feature>
<feature type="region of interest" description="Disordered" evidence="1">
    <location>
        <begin position="62"/>
        <end position="185"/>
    </location>
</feature>
<proteinExistence type="predicted"/>
<keyword evidence="3" id="KW-1185">Reference proteome</keyword>
<accession>B8A6N0</accession>
<evidence type="ECO:0000256" key="1">
    <source>
        <dbReference type="SAM" id="MobiDB-lite"/>
    </source>
</evidence>
<gene>
    <name evidence="2" type="ORF">OsI_01503</name>
</gene>
<protein>
    <submittedName>
        <fullName evidence="2">Uncharacterized protein</fullName>
    </submittedName>
</protein>
<dbReference type="Proteomes" id="UP000007015">
    <property type="component" value="Chromosome 1"/>
</dbReference>
<name>B8A6N0_ORYSI</name>
<feature type="compositionally biased region" description="Basic and acidic residues" evidence="1">
    <location>
        <begin position="1"/>
        <end position="14"/>
    </location>
</feature>
<dbReference type="HOGENOM" id="CLU_1463551_0_0_1"/>
<feature type="compositionally biased region" description="Basic and acidic residues" evidence="1">
    <location>
        <begin position="88"/>
        <end position="103"/>
    </location>
</feature>
<evidence type="ECO:0000313" key="3">
    <source>
        <dbReference type="Proteomes" id="UP000007015"/>
    </source>
</evidence>
<organism evidence="2 3">
    <name type="scientific">Oryza sativa subsp. indica</name>
    <name type="common">Rice</name>
    <dbReference type="NCBI Taxonomy" id="39946"/>
    <lineage>
        <taxon>Eukaryota</taxon>
        <taxon>Viridiplantae</taxon>
        <taxon>Streptophyta</taxon>
        <taxon>Embryophyta</taxon>
        <taxon>Tracheophyta</taxon>
        <taxon>Spermatophyta</taxon>
        <taxon>Magnoliopsida</taxon>
        <taxon>Liliopsida</taxon>
        <taxon>Poales</taxon>
        <taxon>Poaceae</taxon>
        <taxon>BOP clade</taxon>
        <taxon>Oryzoideae</taxon>
        <taxon>Oryzeae</taxon>
        <taxon>Oryzinae</taxon>
        <taxon>Oryza</taxon>
        <taxon>Oryza sativa</taxon>
    </lineage>
</organism>
<feature type="region of interest" description="Disordered" evidence="1">
    <location>
        <begin position="1"/>
        <end position="24"/>
    </location>
</feature>
<sequence>MRESKQTFSKEKHGGLSCLRAGPAQPESYWVVPRPLVQQVEQRWIRIKEGLIYRNARERDTVAPTDSFPSTSISRKSTRHKGRASGGGERRRWAGARESEEGRQVVAGAEGESDGGGRSRGAGGWSQRAEGWGGGGGRSQRAEGEGGDSGRSQGREWRWWPEPEEGATTVAGARGGRGDGGGSRI</sequence>